<dbReference type="AlphaFoldDB" id="A0A1Y2G922"/>
<accession>A0A1Y2G922</accession>
<gene>
    <name evidence="2" type="ORF">BCR41DRAFT_341939</name>
</gene>
<dbReference type="PANTHER" id="PTHR32251">
    <property type="entry name" value="3-OXO-5-ALPHA-STEROID 4-DEHYDROGENASE"/>
    <property type="match status" value="1"/>
</dbReference>
<dbReference type="GeneID" id="33564112"/>
<protein>
    <submittedName>
        <fullName evidence="2">Uncharacterized protein</fullName>
    </submittedName>
</protein>
<evidence type="ECO:0000313" key="3">
    <source>
        <dbReference type="Proteomes" id="UP000193648"/>
    </source>
</evidence>
<sequence>MSLTYFSPVTRVLLPTIFANFSIQIVGWGISAALQTEKIYDLTGSTSFLLCTFLSLAKPFAKNVVQIFHPRQILASGTTVIWASYLGLFLFNRALAHDDKRFERVKKTPSIFLTYWLIQSIWVGMTALPVYLTNSISSEFHPQLGVKDYVGLSIWAFGFTFEVIANYQKQQWRKNIGKDYKHSFISSGLWSLSRHPNYFGECMLWFGSHLLCSSAFSIAVHKQIMSLWISRLAMISPIFVTFLITRVSGIPLLERENDRRLKDVVAYWKYKKETSMFVPTWRRSTAL</sequence>
<dbReference type="GO" id="GO:0016020">
    <property type="term" value="C:membrane"/>
    <property type="evidence" value="ECO:0007669"/>
    <property type="project" value="TreeGrafter"/>
</dbReference>
<keyword evidence="1" id="KW-0472">Membrane</keyword>
<dbReference type="EMBL" id="MCFF01000056">
    <property type="protein sequence ID" value="ORZ04564.1"/>
    <property type="molecule type" value="Genomic_DNA"/>
</dbReference>
<dbReference type="RefSeq" id="XP_021876610.1">
    <property type="nucleotide sequence ID" value="XM_022022268.1"/>
</dbReference>
<feature type="transmembrane region" description="Helical" evidence="1">
    <location>
        <begin position="152"/>
        <end position="168"/>
    </location>
</feature>
<dbReference type="OrthoDB" id="67965at2759"/>
<organism evidence="2 3">
    <name type="scientific">Lobosporangium transversale</name>
    <dbReference type="NCBI Taxonomy" id="64571"/>
    <lineage>
        <taxon>Eukaryota</taxon>
        <taxon>Fungi</taxon>
        <taxon>Fungi incertae sedis</taxon>
        <taxon>Mucoromycota</taxon>
        <taxon>Mortierellomycotina</taxon>
        <taxon>Mortierellomycetes</taxon>
        <taxon>Mortierellales</taxon>
        <taxon>Mortierellaceae</taxon>
        <taxon>Lobosporangium</taxon>
    </lineage>
</organism>
<keyword evidence="1" id="KW-1133">Transmembrane helix</keyword>
<dbReference type="Pfam" id="PF06966">
    <property type="entry name" value="DUF1295"/>
    <property type="match status" value="1"/>
</dbReference>
<feature type="transmembrane region" description="Helical" evidence="1">
    <location>
        <begin position="232"/>
        <end position="253"/>
    </location>
</feature>
<evidence type="ECO:0000256" key="1">
    <source>
        <dbReference type="SAM" id="Phobius"/>
    </source>
</evidence>
<feature type="transmembrane region" description="Helical" evidence="1">
    <location>
        <begin position="112"/>
        <end position="132"/>
    </location>
</feature>
<reference evidence="2 3" key="1">
    <citation type="submission" date="2016-07" db="EMBL/GenBank/DDBJ databases">
        <title>Pervasive Adenine N6-methylation of Active Genes in Fungi.</title>
        <authorList>
            <consortium name="DOE Joint Genome Institute"/>
            <person name="Mondo S.J."/>
            <person name="Dannebaum R.O."/>
            <person name="Kuo R.C."/>
            <person name="Labutti K."/>
            <person name="Haridas S."/>
            <person name="Kuo A."/>
            <person name="Salamov A."/>
            <person name="Ahrendt S.R."/>
            <person name="Lipzen A."/>
            <person name="Sullivan W."/>
            <person name="Andreopoulos W.B."/>
            <person name="Clum A."/>
            <person name="Lindquist E."/>
            <person name="Daum C."/>
            <person name="Ramamoorthy G.K."/>
            <person name="Gryganskyi A."/>
            <person name="Culley D."/>
            <person name="Magnuson J.K."/>
            <person name="James T.Y."/>
            <person name="O'Malley M.A."/>
            <person name="Stajich J.E."/>
            <person name="Spatafora J.W."/>
            <person name="Visel A."/>
            <person name="Grigoriev I.V."/>
        </authorList>
    </citation>
    <scope>NUCLEOTIDE SEQUENCE [LARGE SCALE GENOMIC DNA]</scope>
    <source>
        <strain evidence="2 3">NRRL 3116</strain>
    </source>
</reference>
<dbReference type="Proteomes" id="UP000193648">
    <property type="component" value="Unassembled WGS sequence"/>
</dbReference>
<comment type="caution">
    <text evidence="2">The sequence shown here is derived from an EMBL/GenBank/DDBJ whole genome shotgun (WGS) entry which is preliminary data.</text>
</comment>
<dbReference type="InParanoid" id="A0A1Y2G922"/>
<dbReference type="InterPro" id="IPR010721">
    <property type="entry name" value="UstE-like"/>
</dbReference>
<dbReference type="PROSITE" id="PS50244">
    <property type="entry name" value="S5A_REDUCTASE"/>
    <property type="match status" value="1"/>
</dbReference>
<proteinExistence type="predicted"/>
<name>A0A1Y2G922_9FUNG</name>
<dbReference type="PANTHER" id="PTHR32251:SF17">
    <property type="entry name" value="STEROID 5-ALPHA REDUCTASE C-TERMINAL DOMAIN-CONTAINING PROTEIN"/>
    <property type="match status" value="1"/>
</dbReference>
<evidence type="ECO:0000313" key="2">
    <source>
        <dbReference type="EMBL" id="ORZ04564.1"/>
    </source>
</evidence>
<dbReference type="Gene3D" id="1.20.120.1630">
    <property type="match status" value="1"/>
</dbReference>
<keyword evidence="3" id="KW-1185">Reference proteome</keyword>
<keyword evidence="1" id="KW-0812">Transmembrane</keyword>
<feature type="transmembrane region" description="Helical" evidence="1">
    <location>
        <begin position="73"/>
        <end position="91"/>
    </location>
</feature>
<feature type="transmembrane region" description="Helical" evidence="1">
    <location>
        <begin position="12"/>
        <end position="30"/>
    </location>
</feature>